<dbReference type="STRING" id="133383.A0A1R0GVQ1"/>
<feature type="transmembrane region" description="Helical" evidence="5">
    <location>
        <begin position="39"/>
        <end position="72"/>
    </location>
</feature>
<dbReference type="Gene3D" id="1.20.1740.10">
    <property type="entry name" value="Amino acid/polyamine transporter I"/>
    <property type="match status" value="1"/>
</dbReference>
<feature type="transmembrane region" description="Helical" evidence="5">
    <location>
        <begin position="93"/>
        <end position="113"/>
    </location>
</feature>
<keyword evidence="3 5" id="KW-1133">Transmembrane helix</keyword>
<dbReference type="AlphaFoldDB" id="A0A1R0GVQ1"/>
<evidence type="ECO:0000313" key="6">
    <source>
        <dbReference type="EMBL" id="OLY80972.1"/>
    </source>
</evidence>
<feature type="transmembrane region" description="Helical" evidence="5">
    <location>
        <begin position="420"/>
        <end position="441"/>
    </location>
</feature>
<dbReference type="GO" id="GO:0016020">
    <property type="term" value="C:membrane"/>
    <property type="evidence" value="ECO:0007669"/>
    <property type="project" value="UniProtKB-SubCell"/>
</dbReference>
<comment type="caution">
    <text evidence="6">The sequence shown here is derived from an EMBL/GenBank/DDBJ whole genome shotgun (WGS) entry which is preliminary data.</text>
</comment>
<dbReference type="PIRSF" id="PIRSF006060">
    <property type="entry name" value="AA_transporter"/>
    <property type="match status" value="1"/>
</dbReference>
<dbReference type="PANTHER" id="PTHR11785">
    <property type="entry name" value="AMINO ACID TRANSPORTER"/>
    <property type="match status" value="1"/>
</dbReference>
<evidence type="ECO:0000256" key="1">
    <source>
        <dbReference type="ARBA" id="ARBA00004141"/>
    </source>
</evidence>
<keyword evidence="4 5" id="KW-0472">Membrane</keyword>
<evidence type="ECO:0000256" key="5">
    <source>
        <dbReference type="SAM" id="Phobius"/>
    </source>
</evidence>
<feature type="transmembrane region" description="Helical" evidence="5">
    <location>
        <begin position="354"/>
        <end position="373"/>
    </location>
</feature>
<keyword evidence="7" id="KW-1185">Reference proteome</keyword>
<dbReference type="InterPro" id="IPR002293">
    <property type="entry name" value="AA/rel_permease1"/>
</dbReference>
<evidence type="ECO:0000256" key="2">
    <source>
        <dbReference type="ARBA" id="ARBA00022692"/>
    </source>
</evidence>
<name>A0A1R0GVQ1_9FUNG</name>
<feature type="transmembrane region" description="Helical" evidence="5">
    <location>
        <begin position="393"/>
        <end position="408"/>
    </location>
</feature>
<accession>A0A1R0GVQ1</accession>
<dbReference type="Pfam" id="PF13520">
    <property type="entry name" value="AA_permease_2"/>
    <property type="match status" value="1"/>
</dbReference>
<dbReference type="InterPro" id="IPR050598">
    <property type="entry name" value="AminoAcid_Transporter"/>
</dbReference>
<comment type="subcellular location">
    <subcellularLocation>
        <location evidence="1">Membrane</location>
        <topology evidence="1">Multi-pass membrane protein</topology>
    </subcellularLocation>
</comment>
<feature type="transmembrane region" description="Helical" evidence="5">
    <location>
        <begin position="307"/>
        <end position="333"/>
    </location>
</feature>
<evidence type="ECO:0000313" key="7">
    <source>
        <dbReference type="Proteomes" id="UP000187455"/>
    </source>
</evidence>
<organism evidence="6 7">
    <name type="scientific">Smittium mucronatum</name>
    <dbReference type="NCBI Taxonomy" id="133383"/>
    <lineage>
        <taxon>Eukaryota</taxon>
        <taxon>Fungi</taxon>
        <taxon>Fungi incertae sedis</taxon>
        <taxon>Zoopagomycota</taxon>
        <taxon>Kickxellomycotina</taxon>
        <taxon>Harpellomycetes</taxon>
        <taxon>Harpellales</taxon>
        <taxon>Legeriomycetaceae</taxon>
        <taxon>Smittium</taxon>
    </lineage>
</organism>
<feature type="transmembrane region" description="Helical" evidence="5">
    <location>
        <begin position="220"/>
        <end position="243"/>
    </location>
</feature>
<sequence>MGVETTKMGPKRTIGIYSGAAISISQMIGSGIFSTPSSVLALVGSPAVVLILYIAGGIFSLCGALTFIEMGVMFPKNGGTLRYLAHGIPKPRLLLSYLFAWCMILCIRPSGIASNGPVFSKYLIYGIAGGPNLPTEHPWLFAHSDWIYRGVAILAVTTATFICMSSVKWSLRVINALTIVKITLLLFLGITGILLAAGAIKHQKTDNFSRGFKGTNGNVGGYASALNSVFFSYGGWDNVIYVVGEMIDPAKKLPISATLGVGSVTTLYTFAIVAYFSVVPMSVALESKEILAAEFTNRVFGPLYGRIVLPIIISFSVYGNIVALIFGVGRIISTAAEVGYVPFGDKLSKYSCRFKTPVNALAFNWVITIIYIVAPPPGNVFDLLSNLSQYPNWLFYGVAAVGCILMRRDKKLNELRKFKVYLPIAYVLVFVGAYQSIFPFVPFTNTNSSYPYYLSPLLGISVTILGVVPFYLRMYWWADKKGVDYTEWEKEEITQLLDNTSDSITSK</sequence>
<gene>
    <name evidence="6" type="ORF">AYI68_g4927</name>
</gene>
<proteinExistence type="predicted"/>
<keyword evidence="2 5" id="KW-0812">Transmembrane</keyword>
<reference evidence="6 7" key="1">
    <citation type="journal article" date="2016" name="Mol. Biol. Evol.">
        <title>Genome-Wide Survey of Gut Fungi (Harpellales) Reveals the First Horizontally Transferred Ubiquitin Gene from a Mosquito Host.</title>
        <authorList>
            <person name="Wang Y."/>
            <person name="White M.M."/>
            <person name="Kvist S."/>
            <person name="Moncalvo J.M."/>
        </authorList>
    </citation>
    <scope>NUCLEOTIDE SEQUENCE [LARGE SCALE GENOMIC DNA]</scope>
    <source>
        <strain evidence="6 7">ALG-7-W6</strain>
    </source>
</reference>
<dbReference type="EMBL" id="LSSL01002916">
    <property type="protein sequence ID" value="OLY80972.1"/>
    <property type="molecule type" value="Genomic_DNA"/>
</dbReference>
<feature type="transmembrane region" description="Helical" evidence="5">
    <location>
        <begin position="179"/>
        <end position="200"/>
    </location>
</feature>
<dbReference type="Proteomes" id="UP000187455">
    <property type="component" value="Unassembled WGS sequence"/>
</dbReference>
<feature type="transmembrane region" description="Helical" evidence="5">
    <location>
        <begin position="146"/>
        <end position="167"/>
    </location>
</feature>
<feature type="transmembrane region" description="Helical" evidence="5">
    <location>
        <begin position="453"/>
        <end position="472"/>
    </location>
</feature>
<evidence type="ECO:0000256" key="4">
    <source>
        <dbReference type="ARBA" id="ARBA00023136"/>
    </source>
</evidence>
<dbReference type="PANTHER" id="PTHR11785:SF353">
    <property type="entry name" value="METHIONINE TRANSPORTER (EUROFUNG)"/>
    <property type="match status" value="1"/>
</dbReference>
<feature type="transmembrane region" description="Helical" evidence="5">
    <location>
        <begin position="255"/>
        <end position="278"/>
    </location>
</feature>
<dbReference type="GO" id="GO:0015179">
    <property type="term" value="F:L-amino acid transmembrane transporter activity"/>
    <property type="evidence" value="ECO:0007669"/>
    <property type="project" value="TreeGrafter"/>
</dbReference>
<evidence type="ECO:0000256" key="3">
    <source>
        <dbReference type="ARBA" id="ARBA00022989"/>
    </source>
</evidence>
<dbReference type="OrthoDB" id="5982228at2759"/>
<protein>
    <submittedName>
        <fullName evidence="6">Y+L amino acid transporter 2</fullName>
    </submittedName>
</protein>
<feature type="transmembrane region" description="Helical" evidence="5">
    <location>
        <begin position="14"/>
        <end position="33"/>
    </location>
</feature>